<proteinExistence type="predicted"/>
<evidence type="ECO:0000313" key="3">
    <source>
        <dbReference type="Proteomes" id="UP000217561"/>
    </source>
</evidence>
<accession>A0ABX4HV45</accession>
<organism evidence="2 3">
    <name type="scientific">Salimicrobium humidisoli</name>
    <dbReference type="NCBI Taxonomy" id="2029857"/>
    <lineage>
        <taxon>Bacteria</taxon>
        <taxon>Bacillati</taxon>
        <taxon>Bacillota</taxon>
        <taxon>Bacilli</taxon>
        <taxon>Bacillales</taxon>
        <taxon>Bacillaceae</taxon>
        <taxon>Salimicrobium</taxon>
    </lineage>
</organism>
<name>A0ABX4HV45_9BACI</name>
<keyword evidence="1" id="KW-0472">Membrane</keyword>
<feature type="transmembrane region" description="Helical" evidence="1">
    <location>
        <begin position="99"/>
        <end position="119"/>
    </location>
</feature>
<feature type="transmembrane region" description="Helical" evidence="1">
    <location>
        <begin position="176"/>
        <end position="194"/>
    </location>
</feature>
<gene>
    <name evidence="2" type="ORF">CKW00_01160</name>
</gene>
<reference evidence="2 3" key="1">
    <citation type="submission" date="2017-08" db="EMBL/GenBank/DDBJ databases">
        <title>Salimicrobium alkalisoli sp. nov., isolated from saline alkaline soil.</title>
        <authorList>
            <person name="Zhang G."/>
            <person name="Xiong Q."/>
        </authorList>
    </citation>
    <scope>NUCLEOTIDE SEQUENCE [LARGE SCALE GENOMIC DNA]</scope>
    <source>
        <strain evidence="2 3">WN024</strain>
    </source>
</reference>
<feature type="transmembrane region" description="Helical" evidence="1">
    <location>
        <begin position="68"/>
        <end position="87"/>
    </location>
</feature>
<feature type="transmembrane region" description="Helical" evidence="1">
    <location>
        <begin position="149"/>
        <end position="170"/>
    </location>
</feature>
<dbReference type="Proteomes" id="UP000217561">
    <property type="component" value="Unassembled WGS sequence"/>
</dbReference>
<keyword evidence="3" id="KW-1185">Reference proteome</keyword>
<keyword evidence="1" id="KW-1133">Transmembrane helix</keyword>
<feature type="transmembrane region" description="Helical" evidence="1">
    <location>
        <begin position="125"/>
        <end position="142"/>
    </location>
</feature>
<feature type="transmembrane region" description="Helical" evidence="1">
    <location>
        <begin position="45"/>
        <end position="62"/>
    </location>
</feature>
<keyword evidence="1" id="KW-0812">Transmembrane</keyword>
<sequence length="199" mass="22123">MFVPPYLIIRLTALLVSTGVFRFARTGIKGKKEVFSKGTTLLTTFFLVFFGSKLVTTFPMVFDYPVTVLSYPSGTLEFYIASVAAAIHAFRLKVSKDELYGITVLLSGSFFFYYIGSIIIMGDNALHELVIWFIIYAGILLWKNYWSALLGSVMLAAGAVSLIVPVLDIMGVPVDAGYYFVIAAGVFIMDRGVFKWKRT</sequence>
<evidence type="ECO:0000313" key="2">
    <source>
        <dbReference type="EMBL" id="PBB07094.1"/>
    </source>
</evidence>
<dbReference type="EMBL" id="NSGH01000001">
    <property type="protein sequence ID" value="PBB07094.1"/>
    <property type="molecule type" value="Genomic_DNA"/>
</dbReference>
<feature type="transmembrane region" description="Helical" evidence="1">
    <location>
        <begin position="6"/>
        <end position="24"/>
    </location>
</feature>
<protein>
    <submittedName>
        <fullName evidence="2">Uncharacterized protein</fullName>
    </submittedName>
</protein>
<evidence type="ECO:0000256" key="1">
    <source>
        <dbReference type="SAM" id="Phobius"/>
    </source>
</evidence>
<comment type="caution">
    <text evidence="2">The sequence shown here is derived from an EMBL/GenBank/DDBJ whole genome shotgun (WGS) entry which is preliminary data.</text>
</comment>